<dbReference type="InterPro" id="IPR036688">
    <property type="entry name" value="MoeA_C_domain_IV_sf"/>
</dbReference>
<comment type="similarity">
    <text evidence="1">In the C-terminal section; belongs to the MoeA family.</text>
</comment>
<dbReference type="InterPro" id="IPR036425">
    <property type="entry name" value="MoaB/Mog-like_dom_sf"/>
</dbReference>
<dbReference type="PANTHER" id="PTHR10192:SF30">
    <property type="entry name" value="MOLYBDOPTERIN ADENYLYLTRANSFERASE"/>
    <property type="match status" value="1"/>
</dbReference>
<keyword evidence="6" id="KW-1185">Reference proteome</keyword>
<dbReference type="CDD" id="cd00887">
    <property type="entry name" value="MoeA"/>
    <property type="match status" value="1"/>
</dbReference>
<comment type="cofactor">
    <cofactor evidence="3">
        <name>Mg(2+)</name>
        <dbReference type="ChEBI" id="CHEBI:18420"/>
    </cofactor>
</comment>
<dbReference type="GO" id="GO:0005524">
    <property type="term" value="F:ATP binding"/>
    <property type="evidence" value="ECO:0007669"/>
    <property type="project" value="UniProtKB-UniRule"/>
</dbReference>
<dbReference type="Pfam" id="PF03453">
    <property type="entry name" value="MoeA_N"/>
    <property type="match status" value="1"/>
</dbReference>
<dbReference type="EMBL" id="KV875097">
    <property type="protein sequence ID" value="OIW30042.1"/>
    <property type="molecule type" value="Genomic_DNA"/>
</dbReference>
<dbReference type="Gene3D" id="3.90.105.10">
    <property type="entry name" value="Molybdopterin biosynthesis moea protein, domain 2"/>
    <property type="match status" value="1"/>
</dbReference>
<dbReference type="Gene3D" id="2.170.190.11">
    <property type="entry name" value="Molybdopterin biosynthesis moea protein, domain 3"/>
    <property type="match status" value="1"/>
</dbReference>
<reference evidence="5 6" key="1">
    <citation type="submission" date="2016-10" db="EMBL/GenBank/DDBJ databases">
        <title>Draft genome sequence of Coniochaeta ligniaria NRRL30616, a lignocellulolytic fungus for bioabatement of inhibitors in plant biomass hydrolysates.</title>
        <authorList>
            <consortium name="DOE Joint Genome Institute"/>
            <person name="Jimenez D.J."/>
            <person name="Hector R.E."/>
            <person name="Riley R."/>
            <person name="Sun H."/>
            <person name="Grigoriev I.V."/>
            <person name="Van Elsas J.D."/>
            <person name="Nichols N.N."/>
        </authorList>
    </citation>
    <scope>NUCLEOTIDE SEQUENCE [LARGE SCALE GENOMIC DNA]</scope>
    <source>
        <strain evidence="5 6">NRRL 30616</strain>
    </source>
</reference>
<accession>A0A1J7JQL4</accession>
<dbReference type="AlphaFoldDB" id="A0A1J7JQL4"/>
<dbReference type="GO" id="GO:0061599">
    <property type="term" value="F:molybdopterin molybdotransferase activity"/>
    <property type="evidence" value="ECO:0007669"/>
    <property type="project" value="UniProtKB-UniRule"/>
</dbReference>
<keyword evidence="3" id="KW-0460">Magnesium</keyword>
<dbReference type="InterPro" id="IPR036135">
    <property type="entry name" value="MoeA_linker/N_sf"/>
</dbReference>
<dbReference type="SUPFAM" id="SSF53218">
    <property type="entry name" value="Molybdenum cofactor biosynthesis proteins"/>
    <property type="match status" value="1"/>
</dbReference>
<dbReference type="GO" id="GO:0006777">
    <property type="term" value="P:Mo-molybdopterin cofactor biosynthetic process"/>
    <property type="evidence" value="ECO:0007669"/>
    <property type="project" value="UniProtKB-UniRule"/>
</dbReference>
<comment type="function">
    <text evidence="3">Catalyzes two steps in the biosynthesis of the molybdenum cofactor. In the first step, molybdopterin is adenylated. Subsequently, molybdate is inserted into adenylated molybdopterin and AMP is released.</text>
</comment>
<keyword evidence="3" id="KW-0501">Molybdenum cofactor biosynthesis</keyword>
<dbReference type="PANTHER" id="PTHR10192">
    <property type="entry name" value="MOLYBDOPTERIN BIOSYNTHESIS PROTEIN"/>
    <property type="match status" value="1"/>
</dbReference>
<gene>
    <name evidence="5" type="ORF">CONLIGDRAFT_355900</name>
</gene>
<dbReference type="Gene3D" id="2.40.340.10">
    <property type="entry name" value="MoeA, C-terminal, domain IV"/>
    <property type="match status" value="1"/>
</dbReference>
<evidence type="ECO:0000259" key="4">
    <source>
        <dbReference type="SMART" id="SM00852"/>
    </source>
</evidence>
<name>A0A1J7JQL4_9PEZI</name>
<protein>
    <recommendedName>
        <fullName evidence="2">molybdopterin adenylyltransferase</fullName>
        <ecNumber evidence="2">2.7.7.75</ecNumber>
    </recommendedName>
</protein>
<keyword evidence="3" id="KW-0500">Molybdenum</keyword>
<comment type="catalytic activity">
    <reaction evidence="3">
        <text>adenylyl-molybdopterin + molybdate = Mo-molybdopterin + AMP + H(+)</text>
        <dbReference type="Rhea" id="RHEA:35047"/>
        <dbReference type="ChEBI" id="CHEBI:15378"/>
        <dbReference type="ChEBI" id="CHEBI:36264"/>
        <dbReference type="ChEBI" id="CHEBI:62727"/>
        <dbReference type="ChEBI" id="CHEBI:71302"/>
        <dbReference type="ChEBI" id="CHEBI:456215"/>
    </reaction>
</comment>
<feature type="domain" description="MoaB/Mog" evidence="4">
    <location>
        <begin position="205"/>
        <end position="355"/>
    </location>
</feature>
<proteinExistence type="inferred from homology"/>
<comment type="pathway">
    <text evidence="3">Cofactor biosynthesis; molybdopterin biosynthesis.</text>
</comment>
<dbReference type="GO" id="GO:0005829">
    <property type="term" value="C:cytosol"/>
    <property type="evidence" value="ECO:0007669"/>
    <property type="project" value="TreeGrafter"/>
</dbReference>
<dbReference type="Gene3D" id="3.40.980.10">
    <property type="entry name" value="MoaB/Mog-like domain"/>
    <property type="match status" value="1"/>
</dbReference>
<evidence type="ECO:0000313" key="5">
    <source>
        <dbReference type="EMBL" id="OIW30042.1"/>
    </source>
</evidence>
<keyword evidence="3" id="KW-0479">Metal-binding</keyword>
<comment type="similarity">
    <text evidence="3">Belongs to the MoeA family.</text>
</comment>
<dbReference type="Proteomes" id="UP000182658">
    <property type="component" value="Unassembled WGS sequence"/>
</dbReference>
<dbReference type="UniPathway" id="UPA00344"/>
<dbReference type="OrthoDB" id="6777263at2759"/>
<organism evidence="5 6">
    <name type="scientific">Coniochaeta ligniaria NRRL 30616</name>
    <dbReference type="NCBI Taxonomy" id="1408157"/>
    <lineage>
        <taxon>Eukaryota</taxon>
        <taxon>Fungi</taxon>
        <taxon>Dikarya</taxon>
        <taxon>Ascomycota</taxon>
        <taxon>Pezizomycotina</taxon>
        <taxon>Sordariomycetes</taxon>
        <taxon>Sordariomycetidae</taxon>
        <taxon>Coniochaetales</taxon>
        <taxon>Coniochaetaceae</taxon>
        <taxon>Coniochaeta</taxon>
    </lineage>
</organism>
<evidence type="ECO:0000256" key="3">
    <source>
        <dbReference type="RuleBase" id="RU365090"/>
    </source>
</evidence>
<sequence>MSLSYAAALSILHQAANAQRELRQDATSSLPLEDAVGRVLDRDLVSNESTPPHDTAAMDGYAIHSEATRTASPGAPVRFRIRGRIGAGDDPRMLVLEASMPRSREIDNLQPCIEIMTGAVFPDGFDACVRYEDTVRVAGNDSQSQPEISVTKPISLRADRRLAGSDVKRGDVLLRAGATLQASNVLLLASLGLTTITVAARPRVCVFSTGKELLSTSFGLARDTNGPFITAALKEIGSDVDFGGVLDDDAALLRDRLEGVAGSEAYYDVVITTGAVSKGCFDHIPDVLVGMNADIQFHGVAIRPGHPVLFALLTPRQPAGDDKPGGRKVAFFGLPGNPGAAAACLRFIVVPYLRCLTGQGPEAPIVAGLEEASMPAAAKDALPCQKAGTPTWHSPDIFRHGVLRLTAQGTAVVRLSKEQSPAKLAPFTTANCWVHFRPNGNSDLGSGLVECLPLVAGDLHL</sequence>
<keyword evidence="3" id="KW-0808">Transferase</keyword>
<dbReference type="InParanoid" id="A0A1J7JQL4"/>
<evidence type="ECO:0000256" key="1">
    <source>
        <dbReference type="ARBA" id="ARBA00008339"/>
    </source>
</evidence>
<dbReference type="InterPro" id="IPR005110">
    <property type="entry name" value="MoeA_linker/N"/>
</dbReference>
<dbReference type="STRING" id="1408157.A0A1J7JQL4"/>
<dbReference type="GO" id="GO:0061598">
    <property type="term" value="F:molybdopterin adenylyltransferase activity"/>
    <property type="evidence" value="ECO:0007669"/>
    <property type="project" value="UniProtKB-UniRule"/>
</dbReference>
<dbReference type="InterPro" id="IPR038987">
    <property type="entry name" value="MoeA-like"/>
</dbReference>
<dbReference type="SMART" id="SM00852">
    <property type="entry name" value="MoCF_biosynth"/>
    <property type="match status" value="1"/>
</dbReference>
<dbReference type="InterPro" id="IPR001453">
    <property type="entry name" value="MoaB/Mog_dom"/>
</dbReference>
<dbReference type="GO" id="GO:0046872">
    <property type="term" value="F:metal ion binding"/>
    <property type="evidence" value="ECO:0007669"/>
    <property type="project" value="UniProtKB-UniRule"/>
</dbReference>
<dbReference type="SUPFAM" id="SSF63882">
    <property type="entry name" value="MoeA N-terminal region -like"/>
    <property type="match status" value="1"/>
</dbReference>
<evidence type="ECO:0000313" key="6">
    <source>
        <dbReference type="Proteomes" id="UP000182658"/>
    </source>
</evidence>
<comment type="catalytic activity">
    <reaction evidence="3">
        <text>molybdopterin + ATP + H(+) = adenylyl-molybdopterin + diphosphate</text>
        <dbReference type="Rhea" id="RHEA:31331"/>
        <dbReference type="ChEBI" id="CHEBI:15378"/>
        <dbReference type="ChEBI" id="CHEBI:30616"/>
        <dbReference type="ChEBI" id="CHEBI:33019"/>
        <dbReference type="ChEBI" id="CHEBI:58698"/>
        <dbReference type="ChEBI" id="CHEBI:62727"/>
    </reaction>
</comment>
<dbReference type="EC" id="2.7.7.75" evidence="2"/>
<evidence type="ECO:0000256" key="2">
    <source>
        <dbReference type="ARBA" id="ARBA00012509"/>
    </source>
</evidence>
<dbReference type="Pfam" id="PF00994">
    <property type="entry name" value="MoCF_biosynth"/>
    <property type="match status" value="1"/>
</dbReference>